<evidence type="ECO:0000313" key="1">
    <source>
        <dbReference type="EMBL" id="OCT10758.1"/>
    </source>
</evidence>
<accession>A0A1C0ZRR4</accession>
<dbReference type="OrthoDB" id="1392385at2"/>
<comment type="caution">
    <text evidence="1">The sequence shown here is derived from an EMBL/GenBank/DDBJ whole genome shotgun (WGS) entry which is preliminary data.</text>
</comment>
<evidence type="ECO:0008006" key="3">
    <source>
        <dbReference type="Google" id="ProtNLM"/>
    </source>
</evidence>
<evidence type="ECO:0000313" key="2">
    <source>
        <dbReference type="Proteomes" id="UP000093309"/>
    </source>
</evidence>
<dbReference type="STRING" id="512399.A8709_23270"/>
<organism evidence="1 2">
    <name type="scientific">Paenibacillus pectinilyticus</name>
    <dbReference type="NCBI Taxonomy" id="512399"/>
    <lineage>
        <taxon>Bacteria</taxon>
        <taxon>Bacillati</taxon>
        <taxon>Bacillota</taxon>
        <taxon>Bacilli</taxon>
        <taxon>Bacillales</taxon>
        <taxon>Paenibacillaceae</taxon>
        <taxon>Paenibacillus</taxon>
    </lineage>
</organism>
<protein>
    <recommendedName>
        <fullName evidence="3">DUF455 domain-containing protein</fullName>
    </recommendedName>
</protein>
<dbReference type="Proteomes" id="UP000093309">
    <property type="component" value="Unassembled WGS sequence"/>
</dbReference>
<dbReference type="SUPFAM" id="SSF47240">
    <property type="entry name" value="Ferritin-like"/>
    <property type="match status" value="1"/>
</dbReference>
<sequence>MAQALIMGNPGRMTVDSASEMLKMLYYVEREIMRLLGGYLLNVSDWELKKTIPRHMWQDSLRANALRSRVLELRYPRRDVDEGHDEQLTDFLKVLSKCANEREFIEGVYFVTKEFLKTRYEKYLQIAEPIDDAPTIAFMKRFPEEIAEQLLDVQRLYPQITRRFVAADDWISYLERYLTEIGGLEKKGQSAQDLSINTEITARPAYVLPEIPARDPKFEKALYHLPPKFFTPAESSMSFIERQVCMAINHVNEMWACEAIGAMVWEWEDMPWEFYLDTARWCYDELRHCLMGEKRLKAWGFEIGVDHAMVADHYISQNGHGPLALLAMIHKFENKAPVWKSSLVTEFTAQGDTASAQDFDYDWADESIHMQYGHKWLSYKLNNDIDAIEDLMEEAAERWDDWQANAKRQWDYEPFLSRITAKIALIERKNHE</sequence>
<dbReference type="AlphaFoldDB" id="A0A1C0ZRR4"/>
<dbReference type="Pfam" id="PF04305">
    <property type="entry name" value="DUF455"/>
    <property type="match status" value="1"/>
</dbReference>
<dbReference type="EMBL" id="LYPC01000030">
    <property type="protein sequence ID" value="OCT10758.1"/>
    <property type="molecule type" value="Genomic_DNA"/>
</dbReference>
<dbReference type="InterPro" id="IPR007402">
    <property type="entry name" value="DUF455"/>
</dbReference>
<keyword evidence="2" id="KW-1185">Reference proteome</keyword>
<reference evidence="2" key="1">
    <citation type="submission" date="2016-05" db="EMBL/GenBank/DDBJ databases">
        <title>Paenibacillus oryzae. sp. nov., isolated from the rice root.</title>
        <authorList>
            <person name="Zhang J."/>
            <person name="Zhang X."/>
        </authorList>
    </citation>
    <scope>NUCLEOTIDE SEQUENCE [LARGE SCALE GENOMIC DNA]</scope>
    <source>
        <strain evidence="2">KCTC13222</strain>
    </source>
</reference>
<name>A0A1C0ZRR4_9BACL</name>
<proteinExistence type="predicted"/>
<dbReference type="InterPro" id="IPR009078">
    <property type="entry name" value="Ferritin-like_SF"/>
</dbReference>
<dbReference type="RefSeq" id="WP_065859290.1">
    <property type="nucleotide sequence ID" value="NZ_LYPC01000030.1"/>
</dbReference>
<gene>
    <name evidence="1" type="ORF">A8709_23270</name>
</gene>